<dbReference type="Proteomes" id="UP000308697">
    <property type="component" value="Unassembled WGS sequence"/>
</dbReference>
<feature type="region of interest" description="Disordered" evidence="1">
    <location>
        <begin position="192"/>
        <end position="229"/>
    </location>
</feature>
<dbReference type="EMBL" id="SUMB01000001">
    <property type="protein sequence ID" value="TJZ58690.1"/>
    <property type="molecule type" value="Genomic_DNA"/>
</dbReference>
<comment type="caution">
    <text evidence="2">The sequence shown here is derived from an EMBL/GenBank/DDBJ whole genome shotgun (WGS) entry which is preliminary data.</text>
</comment>
<evidence type="ECO:0000256" key="1">
    <source>
        <dbReference type="SAM" id="MobiDB-lite"/>
    </source>
</evidence>
<evidence type="ECO:0000313" key="2">
    <source>
        <dbReference type="EMBL" id="TJZ58690.1"/>
    </source>
</evidence>
<protein>
    <submittedName>
        <fullName evidence="2">Uncharacterized protein</fullName>
    </submittedName>
</protein>
<organism evidence="2 3">
    <name type="scientific">Streptomyces piniterrae</name>
    <dbReference type="NCBI Taxonomy" id="2571125"/>
    <lineage>
        <taxon>Bacteria</taxon>
        <taxon>Bacillati</taxon>
        <taxon>Actinomycetota</taxon>
        <taxon>Actinomycetes</taxon>
        <taxon>Kitasatosporales</taxon>
        <taxon>Streptomycetaceae</taxon>
        <taxon>Streptomyces</taxon>
    </lineage>
</organism>
<dbReference type="OrthoDB" id="4541168at2"/>
<sequence length="427" mass="46710">MTEHPLELLREQPRLAEPAAFTFDFDLRRAEHGEEVRLASGATLEAIAGDDTGGTFFLCGGGGVLYASSDGQAGLLGDSVTEALEVIVGLPGWQDYVHLAPEDGEERLLAEIAEVEDAIRASYGPDLDAQRAELRAGLGLPERSPVELIARLHGALLRTEPDHLLLTAEELLAYRLLDERLRTPLRDVVLAAGLPLPEGPPGADGSGQDPADEPKPTSDERESTSHESELTWVRLARDQGLTEHARVALIRMLDDTGPDAKRLSVLSDELALLGDFAQAARARREVVSLQDTAWDRAREGRTLAMLERSAGDLAAAWRTLRQIRHVLGIDKPAPEPTGQWEQLGIPLAVEPPEKDPMAWQWHRRGLGRMITEEHLRLVLAAVEAGDPDFAREVMAHGARLLKLIGKFRKEMGTLPQDAKWAVARLKG</sequence>
<gene>
    <name evidence="2" type="ORF">FCH28_00440</name>
</gene>
<reference evidence="2 3" key="1">
    <citation type="submission" date="2019-04" db="EMBL/GenBank/DDBJ databases">
        <title>Streptomyces piniterrae sp. nov., a heliquinomycin-producing actinomycete isolated from rhizosphere soil of Pinus yunnanensis.</title>
        <authorList>
            <person name="Zhuang X."/>
            <person name="Zhao J."/>
        </authorList>
    </citation>
    <scope>NUCLEOTIDE SEQUENCE [LARGE SCALE GENOMIC DNA]</scope>
    <source>
        <strain evidence="3">jys28</strain>
    </source>
</reference>
<keyword evidence="3" id="KW-1185">Reference proteome</keyword>
<dbReference type="RefSeq" id="WP_136737643.1">
    <property type="nucleotide sequence ID" value="NZ_SUMB01000001.1"/>
</dbReference>
<name>A0A4U0NVT4_9ACTN</name>
<accession>A0A4U0NVT4</accession>
<dbReference type="AlphaFoldDB" id="A0A4U0NVT4"/>
<feature type="compositionally biased region" description="Basic and acidic residues" evidence="1">
    <location>
        <begin position="212"/>
        <end position="229"/>
    </location>
</feature>
<proteinExistence type="predicted"/>
<evidence type="ECO:0000313" key="3">
    <source>
        <dbReference type="Proteomes" id="UP000308697"/>
    </source>
</evidence>